<keyword evidence="8" id="KW-1185">Reference proteome</keyword>
<feature type="transmembrane region" description="Helical" evidence="6">
    <location>
        <begin position="64"/>
        <end position="88"/>
    </location>
</feature>
<dbReference type="EMBL" id="BAAAQX010000041">
    <property type="protein sequence ID" value="GAA2214512.1"/>
    <property type="molecule type" value="Genomic_DNA"/>
</dbReference>
<evidence type="ECO:0000313" key="7">
    <source>
        <dbReference type="EMBL" id="GAA2214512.1"/>
    </source>
</evidence>
<organism evidence="7 8">
    <name type="scientific">Nonomuraea monospora</name>
    <dbReference type="NCBI Taxonomy" id="568818"/>
    <lineage>
        <taxon>Bacteria</taxon>
        <taxon>Bacillati</taxon>
        <taxon>Actinomycetota</taxon>
        <taxon>Actinomycetes</taxon>
        <taxon>Streptosporangiales</taxon>
        <taxon>Streptosporangiaceae</taxon>
        <taxon>Nonomuraea</taxon>
    </lineage>
</organism>
<evidence type="ECO:0000256" key="6">
    <source>
        <dbReference type="SAM" id="Phobius"/>
    </source>
</evidence>
<comment type="subcellular location">
    <subcellularLocation>
        <location evidence="1">Cell membrane</location>
        <topology evidence="1">Multi-pass membrane protein</topology>
    </subcellularLocation>
</comment>
<dbReference type="InterPro" id="IPR001851">
    <property type="entry name" value="ABC_transp_permease"/>
</dbReference>
<keyword evidence="4 6" id="KW-1133">Transmembrane helix</keyword>
<evidence type="ECO:0000256" key="5">
    <source>
        <dbReference type="ARBA" id="ARBA00023136"/>
    </source>
</evidence>
<dbReference type="Proteomes" id="UP001499843">
    <property type="component" value="Unassembled WGS sequence"/>
</dbReference>
<evidence type="ECO:0000256" key="3">
    <source>
        <dbReference type="ARBA" id="ARBA00022692"/>
    </source>
</evidence>
<dbReference type="RefSeq" id="WP_344492186.1">
    <property type="nucleotide sequence ID" value="NZ_BAAAQX010000041.1"/>
</dbReference>
<keyword evidence="5 6" id="KW-0472">Membrane</keyword>
<dbReference type="PANTHER" id="PTHR43370:SF1">
    <property type="entry name" value="GUANOSINE ABC TRANSPORTER PERMEASE PROTEIN NUPQ"/>
    <property type="match status" value="1"/>
</dbReference>
<evidence type="ECO:0000256" key="2">
    <source>
        <dbReference type="ARBA" id="ARBA00022475"/>
    </source>
</evidence>
<reference evidence="7 8" key="1">
    <citation type="journal article" date="2019" name="Int. J. Syst. Evol. Microbiol.">
        <title>The Global Catalogue of Microorganisms (GCM) 10K type strain sequencing project: providing services to taxonomists for standard genome sequencing and annotation.</title>
        <authorList>
            <consortium name="The Broad Institute Genomics Platform"/>
            <consortium name="The Broad Institute Genome Sequencing Center for Infectious Disease"/>
            <person name="Wu L."/>
            <person name="Ma J."/>
        </authorList>
    </citation>
    <scope>NUCLEOTIDE SEQUENCE [LARGE SCALE GENOMIC DNA]</scope>
    <source>
        <strain evidence="7 8">JCM 16114</strain>
    </source>
</reference>
<keyword evidence="3 6" id="KW-0812">Transmembrane</keyword>
<name>A0ABN3CYA5_9ACTN</name>
<feature type="transmembrane region" description="Helical" evidence="6">
    <location>
        <begin position="137"/>
        <end position="161"/>
    </location>
</feature>
<comment type="caution">
    <text evidence="7">The sequence shown here is derived from an EMBL/GenBank/DDBJ whole genome shotgun (WGS) entry which is preliminary data.</text>
</comment>
<feature type="transmembrane region" description="Helical" evidence="6">
    <location>
        <begin position="94"/>
        <end position="116"/>
    </location>
</feature>
<feature type="transmembrane region" description="Helical" evidence="6">
    <location>
        <begin position="20"/>
        <end position="43"/>
    </location>
</feature>
<evidence type="ECO:0000256" key="1">
    <source>
        <dbReference type="ARBA" id="ARBA00004651"/>
    </source>
</evidence>
<evidence type="ECO:0000256" key="4">
    <source>
        <dbReference type="ARBA" id="ARBA00022989"/>
    </source>
</evidence>
<proteinExistence type="predicted"/>
<accession>A0ABN3CYA5</accession>
<sequence length="302" mass="30982">MDVLTALLSEGTLASLTRALAPLLLLGMAGLLCHRVGVFNIALEGFMLMGAFAAVAGSAVTGQAYLGVVAAGLSGGAVATAFAVGVVWRRGDPMVLGIAVNLLVAGLTTYLLWAVFGVRGTFQSPEVRPLPQLGAAVAGLPVLGPALATLSVLGVLALAGLPAMNAFLDRTVWGLRLRGVGLDAEAAGSLGVDPRRYRFLVITFAGVLGGWAGAQLSLGSVALFTENMSAGRGWVVVLALLLTNGRVWPLVGVLAVFALADAVGIRLQTYGFPVQLSDAAPYLATLAVIVVVGVTRRREARR</sequence>
<feature type="transmembrane region" description="Helical" evidence="6">
    <location>
        <begin position="236"/>
        <end position="259"/>
    </location>
</feature>
<gene>
    <name evidence="7" type="ORF">GCM10009850_099770</name>
</gene>
<keyword evidence="2" id="KW-1003">Cell membrane</keyword>
<dbReference type="PANTHER" id="PTHR43370">
    <property type="entry name" value="SUGAR ABC TRANSPORTER INTEGRAL MEMBRANE PROTEIN-RELATED"/>
    <property type="match status" value="1"/>
</dbReference>
<dbReference type="Pfam" id="PF02653">
    <property type="entry name" value="BPD_transp_2"/>
    <property type="match status" value="1"/>
</dbReference>
<protein>
    <submittedName>
        <fullName evidence="7">ABC transporter permease</fullName>
    </submittedName>
</protein>
<feature type="transmembrane region" description="Helical" evidence="6">
    <location>
        <begin position="279"/>
        <end position="295"/>
    </location>
</feature>
<dbReference type="CDD" id="cd06580">
    <property type="entry name" value="TM_PBP1_transp_TpRbsC_like"/>
    <property type="match status" value="1"/>
</dbReference>
<evidence type="ECO:0000313" key="8">
    <source>
        <dbReference type="Proteomes" id="UP001499843"/>
    </source>
</evidence>